<evidence type="ECO:0000256" key="2">
    <source>
        <dbReference type="ARBA" id="ARBA00022670"/>
    </source>
</evidence>
<accession>A0AAJ0GHN3</accession>
<dbReference type="AlphaFoldDB" id="A0AAJ0GHN3"/>
<dbReference type="GO" id="GO:0008237">
    <property type="term" value="F:metallopeptidase activity"/>
    <property type="evidence" value="ECO:0007669"/>
    <property type="project" value="UniProtKB-KW"/>
</dbReference>
<gene>
    <name evidence="8" type="ORF">LTR09_001872</name>
</gene>
<dbReference type="InterPro" id="IPR012962">
    <property type="entry name" value="Pept_M54_archaemetzincn"/>
</dbReference>
<evidence type="ECO:0000256" key="1">
    <source>
        <dbReference type="ARBA" id="ARBA00001947"/>
    </source>
</evidence>
<keyword evidence="9" id="KW-1185">Reference proteome</keyword>
<evidence type="ECO:0000256" key="3">
    <source>
        <dbReference type="ARBA" id="ARBA00022723"/>
    </source>
</evidence>
<name>A0AAJ0GHN3_9PEZI</name>
<keyword evidence="6" id="KW-0482">Metalloprotease</keyword>
<dbReference type="GO" id="GO:0046872">
    <property type="term" value="F:metal ion binding"/>
    <property type="evidence" value="ECO:0007669"/>
    <property type="project" value="UniProtKB-KW"/>
</dbReference>
<dbReference type="SUPFAM" id="SSF55486">
    <property type="entry name" value="Metalloproteases ('zincins'), catalytic domain"/>
    <property type="match status" value="1"/>
</dbReference>
<dbReference type="EMBL" id="JAWDJX010000003">
    <property type="protein sequence ID" value="KAK3057688.1"/>
    <property type="molecule type" value="Genomic_DNA"/>
</dbReference>
<keyword evidence="3" id="KW-0479">Metal-binding</keyword>
<proteinExistence type="predicted"/>
<evidence type="ECO:0000313" key="9">
    <source>
        <dbReference type="Proteomes" id="UP001271007"/>
    </source>
</evidence>
<feature type="compositionally biased region" description="Basic and acidic residues" evidence="7">
    <location>
        <begin position="47"/>
        <end position="56"/>
    </location>
</feature>
<evidence type="ECO:0000313" key="8">
    <source>
        <dbReference type="EMBL" id="KAK3057688.1"/>
    </source>
</evidence>
<evidence type="ECO:0000256" key="5">
    <source>
        <dbReference type="ARBA" id="ARBA00022833"/>
    </source>
</evidence>
<evidence type="ECO:0000256" key="7">
    <source>
        <dbReference type="SAM" id="MobiDB-lite"/>
    </source>
</evidence>
<comment type="caution">
    <text evidence="8">The sequence shown here is derived from an EMBL/GenBank/DDBJ whole genome shotgun (WGS) entry which is preliminary data.</text>
</comment>
<dbReference type="CDD" id="cd11375">
    <property type="entry name" value="Peptidase_M54"/>
    <property type="match status" value="1"/>
</dbReference>
<feature type="region of interest" description="Disordered" evidence="7">
    <location>
        <begin position="31"/>
        <end position="57"/>
    </location>
</feature>
<dbReference type="PANTHER" id="PTHR15910:SF1">
    <property type="entry name" value="ARCHAEMETZINCIN-2"/>
    <property type="match status" value="1"/>
</dbReference>
<dbReference type="Proteomes" id="UP001271007">
    <property type="component" value="Unassembled WGS sequence"/>
</dbReference>
<reference evidence="8" key="1">
    <citation type="submission" date="2023-04" db="EMBL/GenBank/DDBJ databases">
        <title>Black Yeasts Isolated from many extreme environments.</title>
        <authorList>
            <person name="Coleine C."/>
            <person name="Stajich J.E."/>
            <person name="Selbmann L."/>
        </authorList>
    </citation>
    <scope>NUCLEOTIDE SEQUENCE</scope>
    <source>
        <strain evidence="8">CCFEE 5312</strain>
    </source>
</reference>
<organism evidence="8 9">
    <name type="scientific">Extremus antarcticus</name>
    <dbReference type="NCBI Taxonomy" id="702011"/>
    <lineage>
        <taxon>Eukaryota</taxon>
        <taxon>Fungi</taxon>
        <taxon>Dikarya</taxon>
        <taxon>Ascomycota</taxon>
        <taxon>Pezizomycotina</taxon>
        <taxon>Dothideomycetes</taxon>
        <taxon>Dothideomycetidae</taxon>
        <taxon>Mycosphaerellales</taxon>
        <taxon>Extremaceae</taxon>
        <taxon>Extremus</taxon>
    </lineage>
</organism>
<keyword evidence="4" id="KW-0378">Hydrolase</keyword>
<dbReference type="Gene3D" id="3.40.390.10">
    <property type="entry name" value="Collagenase (Catalytic Domain)"/>
    <property type="match status" value="1"/>
</dbReference>
<sequence>MSQCNHEYLLFDVVKSTKLKYRPPEQDVIRSALGETEPARKRVKKSRTAEVPENKADQCCLPPASTFPAPVVTPGDKIYHDPDYPPQSVQECEDDGLCTDTPPLPVTLSHLDDWRAPGNSSKTASVGEAQRPRADDVVDYLSAFYHSLPVKLLKIRDYRFTTWDDEFSPEPNRPSSKKSTGPSYIGLATNKNVVRIRCRPSQSGKRGIYAAQLNLEDLIDTAIMVLPKDAYALLMLIDQDLYEDDEDDFCCGRAYGGSRVAVVSTARYRPELDKVQRVDRIHSWPASHCYEWIARRHRLRPSYKNLASTREMADVEGSAVAAAVLASNELSSPTTSAQFSVLWLGRVCKTASHELGHCFGIDHCMYYACIMQGTANLAEDARQPPYLCPVDLKKVLRATGASERDRYKALLEFCEKWKEDRMFTAFGAWLNVRLKQLS</sequence>
<evidence type="ECO:0000256" key="4">
    <source>
        <dbReference type="ARBA" id="ARBA00022801"/>
    </source>
</evidence>
<feature type="region of interest" description="Disordered" evidence="7">
    <location>
        <begin position="110"/>
        <end position="130"/>
    </location>
</feature>
<dbReference type="Pfam" id="PF07998">
    <property type="entry name" value="Peptidase_M54"/>
    <property type="match status" value="1"/>
</dbReference>
<protein>
    <submittedName>
        <fullName evidence="8">Uncharacterized protein</fullName>
    </submittedName>
</protein>
<keyword evidence="5" id="KW-0862">Zinc</keyword>
<comment type="cofactor">
    <cofactor evidence="1">
        <name>Zn(2+)</name>
        <dbReference type="ChEBI" id="CHEBI:29105"/>
    </cofactor>
</comment>
<dbReference type="PANTHER" id="PTHR15910">
    <property type="entry name" value="ARCHAEMETZINCIN"/>
    <property type="match status" value="1"/>
</dbReference>
<keyword evidence="2" id="KW-0645">Protease</keyword>
<dbReference type="InterPro" id="IPR024079">
    <property type="entry name" value="MetalloPept_cat_dom_sf"/>
</dbReference>
<dbReference type="GO" id="GO:0006508">
    <property type="term" value="P:proteolysis"/>
    <property type="evidence" value="ECO:0007669"/>
    <property type="project" value="UniProtKB-KW"/>
</dbReference>
<evidence type="ECO:0000256" key="6">
    <source>
        <dbReference type="ARBA" id="ARBA00023049"/>
    </source>
</evidence>